<organism evidence="1 2">
    <name type="scientific">Mucilaginibacter gossypii</name>
    <dbReference type="NCBI Taxonomy" id="551996"/>
    <lineage>
        <taxon>Bacteria</taxon>
        <taxon>Pseudomonadati</taxon>
        <taxon>Bacteroidota</taxon>
        <taxon>Sphingobacteriia</taxon>
        <taxon>Sphingobacteriales</taxon>
        <taxon>Sphingobacteriaceae</taxon>
        <taxon>Mucilaginibacter</taxon>
    </lineage>
</organism>
<evidence type="ECO:0008006" key="3">
    <source>
        <dbReference type="Google" id="ProtNLM"/>
    </source>
</evidence>
<proteinExistence type="predicted"/>
<dbReference type="EMBL" id="FNCG01000002">
    <property type="protein sequence ID" value="SDG13316.1"/>
    <property type="molecule type" value="Genomic_DNA"/>
</dbReference>
<evidence type="ECO:0000313" key="1">
    <source>
        <dbReference type="EMBL" id="SDG13316.1"/>
    </source>
</evidence>
<dbReference type="Proteomes" id="UP000199705">
    <property type="component" value="Unassembled WGS sequence"/>
</dbReference>
<sequence>MHVKYLLIIAILVCCLVSCKKDDKAANPVVTITGKWYLKKYHTRSYKNNVLLRDTARTDYSAADFEIFNNDGSGYTSNRTPSGETALIKYQYTLKDKVLTISKTTPAFYEGTYTVNTLSEKALEVSYESSITVDGDYYYGIDNISFTKE</sequence>
<dbReference type="AlphaFoldDB" id="A0A1G7RR54"/>
<gene>
    <name evidence="1" type="ORF">SAMN05192573_102334</name>
</gene>
<keyword evidence="2" id="KW-1185">Reference proteome</keyword>
<name>A0A1G7RR54_9SPHI</name>
<reference evidence="2" key="1">
    <citation type="submission" date="2016-10" db="EMBL/GenBank/DDBJ databases">
        <authorList>
            <person name="Varghese N."/>
            <person name="Submissions S."/>
        </authorList>
    </citation>
    <scope>NUCLEOTIDE SEQUENCE [LARGE SCALE GENOMIC DNA]</scope>
    <source>
        <strain evidence="2">Gh-67</strain>
    </source>
</reference>
<dbReference type="RefSeq" id="WP_091163231.1">
    <property type="nucleotide sequence ID" value="NZ_FNCG01000002.1"/>
</dbReference>
<evidence type="ECO:0000313" key="2">
    <source>
        <dbReference type="Proteomes" id="UP000199705"/>
    </source>
</evidence>
<accession>A0A1G7RR54</accession>
<protein>
    <recommendedName>
        <fullName evidence="3">Lipocalin-like domain-containing protein</fullName>
    </recommendedName>
</protein>